<dbReference type="RefSeq" id="WP_087458312.1">
    <property type="nucleotide sequence ID" value="NZ_CP021434.1"/>
</dbReference>
<keyword evidence="2" id="KW-1185">Reference proteome</keyword>
<dbReference type="KEGG" id="tum:CBW65_19720"/>
<dbReference type="AlphaFoldDB" id="A0A1Y0IR14"/>
<dbReference type="InterPro" id="IPR009910">
    <property type="entry name" value="DUF1450"/>
</dbReference>
<proteinExistence type="predicted"/>
<sequence length="99" mass="11294">MAETEKQFTLECCSSNAFLDDIEVVDWLSQTYPELAIEPDGCLDRCGICMRYAYVVINDDFLYANSVGELKEQIVSYIESHRKGQEDAKQLLDGDQKTE</sequence>
<name>A0A1Y0IR14_9BACL</name>
<evidence type="ECO:0008006" key="3">
    <source>
        <dbReference type="Google" id="ProtNLM"/>
    </source>
</evidence>
<organism evidence="1 2">
    <name type="scientific">Tumebacillus avium</name>
    <dbReference type="NCBI Taxonomy" id="1903704"/>
    <lineage>
        <taxon>Bacteria</taxon>
        <taxon>Bacillati</taxon>
        <taxon>Bacillota</taxon>
        <taxon>Bacilli</taxon>
        <taxon>Bacillales</taxon>
        <taxon>Alicyclobacillaceae</taxon>
        <taxon>Tumebacillus</taxon>
    </lineage>
</organism>
<dbReference type="EMBL" id="CP021434">
    <property type="protein sequence ID" value="ARU62961.1"/>
    <property type="molecule type" value="Genomic_DNA"/>
</dbReference>
<protein>
    <recommendedName>
        <fullName evidence="3">DUF1450 domain-containing protein</fullName>
    </recommendedName>
</protein>
<evidence type="ECO:0000313" key="1">
    <source>
        <dbReference type="EMBL" id="ARU62961.1"/>
    </source>
</evidence>
<evidence type="ECO:0000313" key="2">
    <source>
        <dbReference type="Proteomes" id="UP000195437"/>
    </source>
</evidence>
<gene>
    <name evidence="1" type="ORF">CBW65_19720</name>
</gene>
<dbReference type="OrthoDB" id="2381845at2"/>
<accession>A0A1Y0IR14</accession>
<dbReference type="Pfam" id="PF07293">
    <property type="entry name" value="DUF1450"/>
    <property type="match status" value="1"/>
</dbReference>
<reference evidence="2" key="1">
    <citation type="submission" date="2017-05" db="EMBL/GenBank/DDBJ databases">
        <authorList>
            <person name="Sung H."/>
        </authorList>
    </citation>
    <scope>NUCLEOTIDE SEQUENCE [LARGE SCALE GENOMIC DNA]</scope>
    <source>
        <strain evidence="2">AR23208</strain>
    </source>
</reference>
<dbReference type="Proteomes" id="UP000195437">
    <property type="component" value="Chromosome"/>
</dbReference>